<dbReference type="OrthoDB" id="10343032at2759"/>
<accession>B0D4E8</accession>
<reference evidence="1 2" key="1">
    <citation type="journal article" date="2008" name="Nature">
        <title>The genome of Laccaria bicolor provides insights into mycorrhizal symbiosis.</title>
        <authorList>
            <person name="Martin F."/>
            <person name="Aerts A."/>
            <person name="Ahren D."/>
            <person name="Brun A."/>
            <person name="Danchin E.G.J."/>
            <person name="Duchaussoy F."/>
            <person name="Gibon J."/>
            <person name="Kohler A."/>
            <person name="Lindquist E."/>
            <person name="Pereda V."/>
            <person name="Salamov A."/>
            <person name="Shapiro H.J."/>
            <person name="Wuyts J."/>
            <person name="Blaudez D."/>
            <person name="Buee M."/>
            <person name="Brokstein P."/>
            <person name="Canbaeck B."/>
            <person name="Cohen D."/>
            <person name="Courty P.E."/>
            <person name="Coutinho P.M."/>
            <person name="Delaruelle C."/>
            <person name="Detter J.C."/>
            <person name="Deveau A."/>
            <person name="DiFazio S."/>
            <person name="Duplessis S."/>
            <person name="Fraissinet-Tachet L."/>
            <person name="Lucic E."/>
            <person name="Frey-Klett P."/>
            <person name="Fourrey C."/>
            <person name="Feussner I."/>
            <person name="Gay G."/>
            <person name="Grimwood J."/>
            <person name="Hoegger P.J."/>
            <person name="Jain P."/>
            <person name="Kilaru S."/>
            <person name="Labbe J."/>
            <person name="Lin Y.C."/>
            <person name="Legue V."/>
            <person name="Le Tacon F."/>
            <person name="Marmeisse R."/>
            <person name="Melayah D."/>
            <person name="Montanini B."/>
            <person name="Muratet M."/>
            <person name="Nehls U."/>
            <person name="Niculita-Hirzel H."/>
            <person name="Oudot-Le Secq M.P."/>
            <person name="Peter M."/>
            <person name="Quesneville H."/>
            <person name="Rajashekar B."/>
            <person name="Reich M."/>
            <person name="Rouhier N."/>
            <person name="Schmutz J."/>
            <person name="Yin T."/>
            <person name="Chalot M."/>
            <person name="Henrissat B."/>
            <person name="Kuees U."/>
            <person name="Lucas S."/>
            <person name="Van de Peer Y."/>
            <person name="Podila G.K."/>
            <person name="Polle A."/>
            <person name="Pukkila P.J."/>
            <person name="Richardson P.M."/>
            <person name="Rouze P."/>
            <person name="Sanders I.R."/>
            <person name="Stajich J.E."/>
            <person name="Tunlid A."/>
            <person name="Tuskan G."/>
            <person name="Grigoriev I.V."/>
        </authorList>
    </citation>
    <scope>NUCLEOTIDE SEQUENCE [LARGE SCALE GENOMIC DNA]</scope>
    <source>
        <strain evidence="2">S238N-H82 / ATCC MYA-4686</strain>
    </source>
</reference>
<protein>
    <submittedName>
        <fullName evidence="1">Predicted protein</fullName>
    </submittedName>
</protein>
<dbReference type="InParanoid" id="B0D4E8"/>
<dbReference type="Proteomes" id="UP000001194">
    <property type="component" value="Unassembled WGS sequence"/>
</dbReference>
<dbReference type="RefSeq" id="XP_001879001.1">
    <property type="nucleotide sequence ID" value="XM_001878966.1"/>
</dbReference>
<gene>
    <name evidence="1" type="ORF">LACBIDRAFT_317103</name>
</gene>
<name>B0D4E8_LACBS</name>
<keyword evidence="2" id="KW-1185">Reference proteome</keyword>
<dbReference type="AlphaFoldDB" id="B0D4E8"/>
<dbReference type="GeneID" id="6074629"/>
<sequence>MIPTRRFPDSWKSHASSAVFRGHSYNNFKNGAQGLAGCVTENERHHVIDCRTSRRSGISIENI</sequence>
<dbReference type="HOGENOM" id="CLU_2904519_0_0_1"/>
<evidence type="ECO:0000313" key="2">
    <source>
        <dbReference type="Proteomes" id="UP000001194"/>
    </source>
</evidence>
<proteinExistence type="predicted"/>
<dbReference type="KEGG" id="lbc:LACBIDRAFT_317103"/>
<organism evidence="2">
    <name type="scientific">Laccaria bicolor (strain S238N-H82 / ATCC MYA-4686)</name>
    <name type="common">Bicoloured deceiver</name>
    <name type="synonym">Laccaria laccata var. bicolor</name>
    <dbReference type="NCBI Taxonomy" id="486041"/>
    <lineage>
        <taxon>Eukaryota</taxon>
        <taxon>Fungi</taxon>
        <taxon>Dikarya</taxon>
        <taxon>Basidiomycota</taxon>
        <taxon>Agaricomycotina</taxon>
        <taxon>Agaricomycetes</taxon>
        <taxon>Agaricomycetidae</taxon>
        <taxon>Agaricales</taxon>
        <taxon>Agaricineae</taxon>
        <taxon>Hydnangiaceae</taxon>
        <taxon>Laccaria</taxon>
    </lineage>
</organism>
<evidence type="ECO:0000313" key="1">
    <source>
        <dbReference type="EMBL" id="EDR10551.1"/>
    </source>
</evidence>
<dbReference type="EMBL" id="DS547097">
    <property type="protein sequence ID" value="EDR10551.1"/>
    <property type="molecule type" value="Genomic_DNA"/>
</dbReference>